<evidence type="ECO:0000256" key="1">
    <source>
        <dbReference type="SAM" id="MobiDB-lite"/>
    </source>
</evidence>
<dbReference type="Proteomes" id="UP000095284">
    <property type="component" value="Unplaced"/>
</dbReference>
<name>A0A1I7RMI2_BURXY</name>
<sequence>MCVVLSAIARQRADAADRRRGATEYPQHNLPIAWDQQQHGERVENRSCVHYCDDFSGPFVVDFHQREDGQDSARNEENNNREQGLKDKVSVGKIMGTM</sequence>
<accession>A0A1I7RMI2</accession>
<protein>
    <submittedName>
        <fullName evidence="3">Secreted protein</fullName>
    </submittedName>
</protein>
<dbReference type="WBParaSite" id="BXY_0191700.1">
    <property type="protein sequence ID" value="BXY_0191700.1"/>
    <property type="gene ID" value="BXY_0191700"/>
</dbReference>
<proteinExistence type="predicted"/>
<evidence type="ECO:0000313" key="3">
    <source>
        <dbReference type="WBParaSite" id="BXY_0191700.1"/>
    </source>
</evidence>
<evidence type="ECO:0000313" key="2">
    <source>
        <dbReference type="Proteomes" id="UP000095284"/>
    </source>
</evidence>
<feature type="compositionally biased region" description="Basic and acidic residues" evidence="1">
    <location>
        <begin position="66"/>
        <end position="90"/>
    </location>
</feature>
<feature type="region of interest" description="Disordered" evidence="1">
    <location>
        <begin position="66"/>
        <end position="98"/>
    </location>
</feature>
<organism evidence="2 3">
    <name type="scientific">Bursaphelenchus xylophilus</name>
    <name type="common">Pinewood nematode worm</name>
    <name type="synonym">Aphelenchoides xylophilus</name>
    <dbReference type="NCBI Taxonomy" id="6326"/>
    <lineage>
        <taxon>Eukaryota</taxon>
        <taxon>Metazoa</taxon>
        <taxon>Ecdysozoa</taxon>
        <taxon>Nematoda</taxon>
        <taxon>Chromadorea</taxon>
        <taxon>Rhabditida</taxon>
        <taxon>Tylenchina</taxon>
        <taxon>Tylenchomorpha</taxon>
        <taxon>Aphelenchoidea</taxon>
        <taxon>Aphelenchoididae</taxon>
        <taxon>Bursaphelenchus</taxon>
    </lineage>
</organism>
<reference evidence="3" key="1">
    <citation type="submission" date="2016-11" db="UniProtKB">
        <authorList>
            <consortium name="WormBaseParasite"/>
        </authorList>
    </citation>
    <scope>IDENTIFICATION</scope>
</reference>
<dbReference type="AlphaFoldDB" id="A0A1I7RMI2"/>